<dbReference type="Proteomes" id="UP000290657">
    <property type="component" value="Unassembled WGS sequence"/>
</dbReference>
<evidence type="ECO:0000313" key="2">
    <source>
        <dbReference type="Proteomes" id="UP000290657"/>
    </source>
</evidence>
<reference evidence="1 2" key="1">
    <citation type="submission" date="2017-10" db="EMBL/GenBank/DDBJ databases">
        <title>Genomics of the genus Arcobacter.</title>
        <authorList>
            <person name="Perez-Cataluna A."/>
            <person name="Figueras M.J."/>
        </authorList>
    </citation>
    <scope>NUCLEOTIDE SEQUENCE [LARGE SCALE GENOMIC DNA]</scope>
    <source>
        <strain evidence="1 2">CECT 8987</strain>
    </source>
</reference>
<keyword evidence="2" id="KW-1185">Reference proteome</keyword>
<organism evidence="1 2">
    <name type="scientific">Candidatus Marinarcus aquaticus</name>
    <dbReference type="NCBI Taxonomy" id="2044504"/>
    <lineage>
        <taxon>Bacteria</taxon>
        <taxon>Pseudomonadati</taxon>
        <taxon>Campylobacterota</taxon>
        <taxon>Epsilonproteobacteria</taxon>
        <taxon>Campylobacterales</taxon>
        <taxon>Arcobacteraceae</taxon>
        <taxon>Candidatus Marinarcus</taxon>
    </lineage>
</organism>
<evidence type="ECO:0008006" key="3">
    <source>
        <dbReference type="Google" id="ProtNLM"/>
    </source>
</evidence>
<sequence>MKIKTLNIFAIALFALIMIGCGGPVKLYNVENKIIEGANKEVLKRAIFDAGYSLGWNMREENSNTIIGILVRKKFSATANPQFTGYYDAKISITYNENSYSIKLLEANNLDYNPTEETIRSGYNGWILNLENQIDGIATPLMMTESLKKKEQEAQADKKNSSTTDNGLRKIYDVINAPIAQGHSIEEIEKAIFISGKQNNWLMKKQKEGFILAKKVIRKHTMIVRISYDQEHYSITYISSENLKYQGYYIHRNYNVWIQQLEQGINFNLE</sequence>
<dbReference type="RefSeq" id="WP_128996552.1">
    <property type="nucleotide sequence ID" value="NZ_PDKN01000006.1"/>
</dbReference>
<dbReference type="AlphaFoldDB" id="A0A4Q0XNG6"/>
<dbReference type="EMBL" id="PDKN01000006">
    <property type="protein sequence ID" value="RXJ56211.1"/>
    <property type="molecule type" value="Genomic_DNA"/>
</dbReference>
<dbReference type="OrthoDB" id="9815328at2"/>
<evidence type="ECO:0000313" key="1">
    <source>
        <dbReference type="EMBL" id="RXJ56211.1"/>
    </source>
</evidence>
<proteinExistence type="predicted"/>
<accession>A0A4Q0XNG6</accession>
<name>A0A4Q0XNG6_9BACT</name>
<comment type="caution">
    <text evidence="1">The sequence shown here is derived from an EMBL/GenBank/DDBJ whole genome shotgun (WGS) entry which is preliminary data.</text>
</comment>
<protein>
    <recommendedName>
        <fullName evidence="3">Lipoprotein</fullName>
    </recommendedName>
</protein>
<gene>
    <name evidence="1" type="ORF">CRV04_09195</name>
</gene>
<dbReference type="PROSITE" id="PS51257">
    <property type="entry name" value="PROKAR_LIPOPROTEIN"/>
    <property type="match status" value="1"/>
</dbReference>